<gene>
    <name evidence="1" type="ORF">LSAT_V11C200085980</name>
</gene>
<comment type="caution">
    <text evidence="1">The sequence shown here is derived from an EMBL/GenBank/DDBJ whole genome shotgun (WGS) entry which is preliminary data.</text>
</comment>
<evidence type="ECO:0000313" key="1">
    <source>
        <dbReference type="EMBL" id="KAJ0222378.1"/>
    </source>
</evidence>
<proteinExistence type="predicted"/>
<evidence type="ECO:0000313" key="2">
    <source>
        <dbReference type="Proteomes" id="UP000235145"/>
    </source>
</evidence>
<dbReference type="EMBL" id="NBSK02000002">
    <property type="protein sequence ID" value="KAJ0222378.1"/>
    <property type="molecule type" value="Genomic_DNA"/>
</dbReference>
<keyword evidence="2" id="KW-1185">Reference proteome</keyword>
<dbReference type="Proteomes" id="UP000235145">
    <property type="component" value="Unassembled WGS sequence"/>
</dbReference>
<reference evidence="1 2" key="1">
    <citation type="journal article" date="2017" name="Nat. Commun.">
        <title>Genome assembly with in vitro proximity ligation data and whole-genome triplication in lettuce.</title>
        <authorList>
            <person name="Reyes-Chin-Wo S."/>
            <person name="Wang Z."/>
            <person name="Yang X."/>
            <person name="Kozik A."/>
            <person name="Arikit S."/>
            <person name="Song C."/>
            <person name="Xia L."/>
            <person name="Froenicke L."/>
            <person name="Lavelle D.O."/>
            <person name="Truco M.J."/>
            <person name="Xia R."/>
            <person name="Zhu S."/>
            <person name="Xu C."/>
            <person name="Xu H."/>
            <person name="Xu X."/>
            <person name="Cox K."/>
            <person name="Korf I."/>
            <person name="Meyers B.C."/>
            <person name="Michelmore R.W."/>
        </authorList>
    </citation>
    <scope>NUCLEOTIDE SEQUENCE [LARGE SCALE GENOMIC DNA]</scope>
    <source>
        <strain evidence="2">cv. Salinas</strain>
        <tissue evidence="1">Seedlings</tissue>
    </source>
</reference>
<organism evidence="1 2">
    <name type="scientific">Lactuca sativa</name>
    <name type="common">Garden lettuce</name>
    <dbReference type="NCBI Taxonomy" id="4236"/>
    <lineage>
        <taxon>Eukaryota</taxon>
        <taxon>Viridiplantae</taxon>
        <taxon>Streptophyta</taxon>
        <taxon>Embryophyta</taxon>
        <taxon>Tracheophyta</taxon>
        <taxon>Spermatophyta</taxon>
        <taxon>Magnoliopsida</taxon>
        <taxon>eudicotyledons</taxon>
        <taxon>Gunneridae</taxon>
        <taxon>Pentapetalae</taxon>
        <taxon>asterids</taxon>
        <taxon>campanulids</taxon>
        <taxon>Asterales</taxon>
        <taxon>Asteraceae</taxon>
        <taxon>Cichorioideae</taxon>
        <taxon>Cichorieae</taxon>
        <taxon>Lactucinae</taxon>
        <taxon>Lactuca</taxon>
    </lineage>
</organism>
<name>A0A9R1WEG4_LACSA</name>
<protein>
    <submittedName>
        <fullName evidence="1">Uncharacterized protein</fullName>
    </submittedName>
</protein>
<sequence>MNDSSTVDANLQMEYDAEAEVLNRHHNSQFLTIVRNGIKKFVVPRPSAIAMEEDKRNTTIYTAVTIDHTALYYTMCSFFERTLPETNTAAPSIMSSLQFHSSADPHLNVALLLNLLNGNFVFSIHVVNDGDEVVCGARA</sequence>
<accession>A0A9R1WEG4</accession>
<dbReference type="AlphaFoldDB" id="A0A9R1WEG4"/>